<proteinExistence type="predicted"/>
<name>A0A1J5NWN5_9ZZZZ</name>
<comment type="caution">
    <text evidence="1">The sequence shown here is derived from an EMBL/GenBank/DDBJ whole genome shotgun (WGS) entry which is preliminary data.</text>
</comment>
<evidence type="ECO:0000313" key="1">
    <source>
        <dbReference type="EMBL" id="OIQ63633.1"/>
    </source>
</evidence>
<reference evidence="1" key="1">
    <citation type="submission" date="2016-10" db="EMBL/GenBank/DDBJ databases">
        <title>Sequence of Gallionella enrichment culture.</title>
        <authorList>
            <person name="Poehlein A."/>
            <person name="Muehling M."/>
            <person name="Daniel R."/>
        </authorList>
    </citation>
    <scope>NUCLEOTIDE SEQUENCE</scope>
</reference>
<dbReference type="AlphaFoldDB" id="A0A1J5NWN5"/>
<protein>
    <submittedName>
        <fullName evidence="1">Uncharacterized protein</fullName>
    </submittedName>
</protein>
<sequence length="209" mass="22013">MGVALGLGPGRQIGVITLALHHQRGQQADVPAAPVAQQLRDNGLRTLRLDGDVAVRAILRAAFGVDQPQEVVGLGQRADGALAPAAAGALLDRHRGRNADDGFHVGPCRRLDELPCVGVDRFQIAPLALGEQHVERQGRFAGARDAGDHRHLLARDIDVDRAQIVFARLPDGDEAGLAGAQRAGEMRADGLGIVAGWSRGIDRGRPGSL</sequence>
<dbReference type="EMBL" id="MLJW01008836">
    <property type="protein sequence ID" value="OIQ63633.1"/>
    <property type="molecule type" value="Genomic_DNA"/>
</dbReference>
<organism evidence="1">
    <name type="scientific">mine drainage metagenome</name>
    <dbReference type="NCBI Taxonomy" id="410659"/>
    <lineage>
        <taxon>unclassified sequences</taxon>
        <taxon>metagenomes</taxon>
        <taxon>ecological metagenomes</taxon>
    </lineage>
</organism>
<accession>A0A1J5NWN5</accession>
<gene>
    <name evidence="1" type="ORF">GALL_548260</name>
</gene>